<keyword evidence="4 6" id="KW-1133">Transmembrane helix</keyword>
<organism evidence="8 9">
    <name type="scientific">Motilibacter rhizosphaerae</name>
    <dbReference type="NCBI Taxonomy" id="598652"/>
    <lineage>
        <taxon>Bacteria</taxon>
        <taxon>Bacillati</taxon>
        <taxon>Actinomycetota</taxon>
        <taxon>Actinomycetes</taxon>
        <taxon>Motilibacterales</taxon>
        <taxon>Motilibacteraceae</taxon>
        <taxon>Motilibacter</taxon>
    </lineage>
</organism>
<proteinExistence type="inferred from homology"/>
<sequence length="223" mass="22888">MSYLHDAYVWVNDPDNWRGDHGVPSLLLEHLRITAVSVVAAGVVALPIGVLLGHVRRGGPATVALTNLTRAVPVLAVLTILATTPVGFGDRASEFALALFAAPLLLANAYVGMRGVDPELVEASRGMGMSEGQLLLRVELPIALPLLAAGIRTAVVQVIATATIAALVGGGGLGVLINEGLSTQRYGETVAGGFLVALLAVVAELALAGVQRWVTPKGLAGAR</sequence>
<dbReference type="InterPro" id="IPR035906">
    <property type="entry name" value="MetI-like_sf"/>
</dbReference>
<dbReference type="Pfam" id="PF00528">
    <property type="entry name" value="BPD_transp_1"/>
    <property type="match status" value="1"/>
</dbReference>
<accession>A0A4Q7NAK2</accession>
<comment type="subcellular location">
    <subcellularLocation>
        <location evidence="6">Cell membrane</location>
        <topology evidence="6">Multi-pass membrane protein</topology>
    </subcellularLocation>
    <subcellularLocation>
        <location evidence="1">Membrane</location>
        <topology evidence="1">Multi-pass membrane protein</topology>
    </subcellularLocation>
</comment>
<dbReference type="GO" id="GO:0055085">
    <property type="term" value="P:transmembrane transport"/>
    <property type="evidence" value="ECO:0007669"/>
    <property type="project" value="InterPro"/>
</dbReference>
<dbReference type="Gene3D" id="1.10.3720.10">
    <property type="entry name" value="MetI-like"/>
    <property type="match status" value="1"/>
</dbReference>
<feature type="domain" description="ABC transmembrane type-1" evidence="7">
    <location>
        <begin position="27"/>
        <end position="207"/>
    </location>
</feature>
<evidence type="ECO:0000256" key="3">
    <source>
        <dbReference type="ARBA" id="ARBA00022692"/>
    </source>
</evidence>
<dbReference type="Proteomes" id="UP000293638">
    <property type="component" value="Unassembled WGS sequence"/>
</dbReference>
<evidence type="ECO:0000256" key="2">
    <source>
        <dbReference type="ARBA" id="ARBA00022448"/>
    </source>
</evidence>
<comment type="similarity">
    <text evidence="6">Belongs to the binding-protein-dependent transport system permease family.</text>
</comment>
<evidence type="ECO:0000256" key="4">
    <source>
        <dbReference type="ARBA" id="ARBA00022989"/>
    </source>
</evidence>
<keyword evidence="5 6" id="KW-0472">Membrane</keyword>
<protein>
    <submittedName>
        <fullName evidence="8">Osmoprotectant transport system permease protein</fullName>
    </submittedName>
</protein>
<feature type="transmembrane region" description="Helical" evidence="6">
    <location>
        <begin position="33"/>
        <end position="55"/>
    </location>
</feature>
<reference evidence="8 9" key="1">
    <citation type="submission" date="2019-02" db="EMBL/GenBank/DDBJ databases">
        <title>Genomic Encyclopedia of Type Strains, Phase IV (KMG-IV): sequencing the most valuable type-strain genomes for metagenomic binning, comparative biology and taxonomic classification.</title>
        <authorList>
            <person name="Goeker M."/>
        </authorList>
    </citation>
    <scope>NUCLEOTIDE SEQUENCE [LARGE SCALE GENOMIC DNA]</scope>
    <source>
        <strain evidence="8 9">DSM 45622</strain>
    </source>
</reference>
<evidence type="ECO:0000259" key="7">
    <source>
        <dbReference type="PROSITE" id="PS50928"/>
    </source>
</evidence>
<dbReference type="EMBL" id="SGXD01000006">
    <property type="protein sequence ID" value="RZS79437.1"/>
    <property type="molecule type" value="Genomic_DNA"/>
</dbReference>
<evidence type="ECO:0000256" key="1">
    <source>
        <dbReference type="ARBA" id="ARBA00004141"/>
    </source>
</evidence>
<dbReference type="PROSITE" id="PS50928">
    <property type="entry name" value="ABC_TM1"/>
    <property type="match status" value="1"/>
</dbReference>
<evidence type="ECO:0000256" key="6">
    <source>
        <dbReference type="RuleBase" id="RU363032"/>
    </source>
</evidence>
<evidence type="ECO:0000313" key="8">
    <source>
        <dbReference type="EMBL" id="RZS79437.1"/>
    </source>
</evidence>
<keyword evidence="2 6" id="KW-0813">Transport</keyword>
<feature type="transmembrane region" description="Helical" evidence="6">
    <location>
        <begin position="157"/>
        <end position="177"/>
    </location>
</feature>
<feature type="transmembrane region" description="Helical" evidence="6">
    <location>
        <begin position="67"/>
        <end position="89"/>
    </location>
</feature>
<keyword evidence="3 6" id="KW-0812">Transmembrane</keyword>
<dbReference type="InterPro" id="IPR051204">
    <property type="entry name" value="ABC_transp_perm/SBD"/>
</dbReference>
<evidence type="ECO:0000256" key="5">
    <source>
        <dbReference type="ARBA" id="ARBA00023136"/>
    </source>
</evidence>
<dbReference type="CDD" id="cd06261">
    <property type="entry name" value="TM_PBP2"/>
    <property type="match status" value="1"/>
</dbReference>
<comment type="caution">
    <text evidence="8">The sequence shown here is derived from an EMBL/GenBank/DDBJ whole genome shotgun (WGS) entry which is preliminary data.</text>
</comment>
<dbReference type="PANTHER" id="PTHR30177:SF33">
    <property type="entry name" value="POSSIBLE OSMOPROTECTANT (GLYCINE BETAINE_CARNITINE_CHOLINE_L-PROLINE) TRANSPORT INTEGRAL MEMBRANE PROTEIN ABC TRANSPORTER PROZ"/>
    <property type="match status" value="1"/>
</dbReference>
<dbReference type="InterPro" id="IPR000515">
    <property type="entry name" value="MetI-like"/>
</dbReference>
<gene>
    <name evidence="8" type="ORF">EV189_3791</name>
</gene>
<keyword evidence="9" id="KW-1185">Reference proteome</keyword>
<dbReference type="AlphaFoldDB" id="A0A4Q7NAK2"/>
<dbReference type="GO" id="GO:0005886">
    <property type="term" value="C:plasma membrane"/>
    <property type="evidence" value="ECO:0007669"/>
    <property type="project" value="UniProtKB-SubCell"/>
</dbReference>
<evidence type="ECO:0000313" key="9">
    <source>
        <dbReference type="Proteomes" id="UP000293638"/>
    </source>
</evidence>
<dbReference type="OrthoDB" id="5244012at2"/>
<dbReference type="GO" id="GO:0031460">
    <property type="term" value="P:glycine betaine transport"/>
    <property type="evidence" value="ECO:0007669"/>
    <property type="project" value="TreeGrafter"/>
</dbReference>
<name>A0A4Q7NAK2_9ACTN</name>
<dbReference type="SUPFAM" id="SSF161098">
    <property type="entry name" value="MetI-like"/>
    <property type="match status" value="1"/>
</dbReference>
<feature type="transmembrane region" description="Helical" evidence="6">
    <location>
        <begin position="189"/>
        <end position="210"/>
    </location>
</feature>
<dbReference type="RefSeq" id="WP_130494512.1">
    <property type="nucleotide sequence ID" value="NZ_SGXD01000006.1"/>
</dbReference>
<dbReference type="PANTHER" id="PTHR30177">
    <property type="entry name" value="GLYCINE BETAINE/L-PROLINE TRANSPORT SYSTEM PERMEASE PROTEIN PROW"/>
    <property type="match status" value="1"/>
</dbReference>